<reference evidence="1" key="1">
    <citation type="submission" date="2020-12" db="EMBL/GenBank/DDBJ databases">
        <title>Ramlibacter sp. nov., isolated from a freshwater alga, Cryptomonas.</title>
        <authorList>
            <person name="Kim H.M."/>
            <person name="Jeon C.O."/>
        </authorList>
    </citation>
    <scope>NUCLEOTIDE SEQUENCE</scope>
    <source>
        <strain evidence="1">CrO1</strain>
    </source>
</reference>
<dbReference type="Proteomes" id="UP000617041">
    <property type="component" value="Unassembled WGS sequence"/>
</dbReference>
<comment type="caution">
    <text evidence="1">The sequence shown here is derived from an EMBL/GenBank/DDBJ whole genome shotgun (WGS) entry which is preliminary data.</text>
</comment>
<evidence type="ECO:0000313" key="2">
    <source>
        <dbReference type="Proteomes" id="UP000617041"/>
    </source>
</evidence>
<protein>
    <submittedName>
        <fullName evidence="1">GIY-YIG nuclease family protein</fullName>
    </submittedName>
</protein>
<dbReference type="AlphaFoldDB" id="A0A934Q436"/>
<dbReference type="Gene3D" id="3.40.1440.10">
    <property type="entry name" value="GIY-YIG endonuclease"/>
    <property type="match status" value="1"/>
</dbReference>
<dbReference type="CDD" id="cd10451">
    <property type="entry name" value="GIY-YIG_LuxR_like"/>
    <property type="match status" value="1"/>
</dbReference>
<name>A0A934Q436_9BURK</name>
<keyword evidence="2" id="KW-1185">Reference proteome</keyword>
<accession>A0A934Q436</accession>
<sequence>MVFPTTSPSDRARRRELARGARDAFPPMGVYAIRNLATGDVRVASSRNVPGAINRLLFELRQRGHRDRALQGAWNRLGEQGVRVDVLEMVRERTDPAFDHDAELADLLALWTQEFAAGGVQ</sequence>
<evidence type="ECO:0000313" key="1">
    <source>
        <dbReference type="EMBL" id="MBK0393899.1"/>
    </source>
</evidence>
<gene>
    <name evidence="1" type="ORF">I8E28_14965</name>
</gene>
<proteinExistence type="predicted"/>
<organism evidence="1 2">
    <name type="scientific">Ramlibacter algicola</name>
    <dbReference type="NCBI Taxonomy" id="2795217"/>
    <lineage>
        <taxon>Bacteria</taxon>
        <taxon>Pseudomonadati</taxon>
        <taxon>Pseudomonadota</taxon>
        <taxon>Betaproteobacteria</taxon>
        <taxon>Burkholderiales</taxon>
        <taxon>Comamonadaceae</taxon>
        <taxon>Ramlibacter</taxon>
    </lineage>
</organism>
<dbReference type="InterPro" id="IPR035901">
    <property type="entry name" value="GIY-YIG_endonuc_sf"/>
</dbReference>
<dbReference type="RefSeq" id="WP_200788860.1">
    <property type="nucleotide sequence ID" value="NZ_JAEDAO010000001.1"/>
</dbReference>
<dbReference type="EMBL" id="JAEDAO010000001">
    <property type="protein sequence ID" value="MBK0393899.1"/>
    <property type="molecule type" value="Genomic_DNA"/>
</dbReference>